<dbReference type="PANTHER" id="PTHR37305:SF1">
    <property type="entry name" value="MEMBRANE PROTEIN"/>
    <property type="match status" value="1"/>
</dbReference>
<dbReference type="PANTHER" id="PTHR37305">
    <property type="entry name" value="INTEGRAL MEMBRANE PROTEIN-RELATED"/>
    <property type="match status" value="1"/>
</dbReference>
<keyword evidence="1" id="KW-1133">Transmembrane helix</keyword>
<proteinExistence type="predicted"/>
<dbReference type="EMBL" id="JABGBP010000252">
    <property type="protein sequence ID" value="NOL60573.1"/>
    <property type="molecule type" value="Genomic_DNA"/>
</dbReference>
<feature type="transmembrane region" description="Helical" evidence="1">
    <location>
        <begin position="66"/>
        <end position="86"/>
    </location>
</feature>
<name>A0A7K4FNI5_9ARCH</name>
<feature type="transmembrane region" description="Helical" evidence="1">
    <location>
        <begin position="252"/>
        <end position="271"/>
    </location>
</feature>
<comment type="caution">
    <text evidence="2">The sequence shown here is derived from an EMBL/GenBank/DDBJ whole genome shotgun (WGS) entry which is preliminary data.</text>
</comment>
<reference evidence="2 3" key="1">
    <citation type="submission" date="2020-05" db="EMBL/GenBank/DDBJ databases">
        <authorList>
            <person name="Zhang R."/>
        </authorList>
    </citation>
    <scope>NUCLEOTIDE SEQUENCE [LARGE SCALE GENOMIC DNA]</scope>
    <source>
        <strain evidence="2 3">DSM 28986</strain>
    </source>
</reference>
<evidence type="ECO:0000313" key="3">
    <source>
        <dbReference type="Proteomes" id="UP000546917"/>
    </source>
</evidence>
<dbReference type="AlphaFoldDB" id="A0A7K4FNI5"/>
<feature type="transmembrane region" description="Helical" evidence="1">
    <location>
        <begin position="178"/>
        <end position="202"/>
    </location>
</feature>
<dbReference type="RefSeq" id="WP_171481789.1">
    <property type="nucleotide sequence ID" value="NZ_DAIEUD010000004.1"/>
</dbReference>
<feature type="transmembrane region" description="Helical" evidence="1">
    <location>
        <begin position="107"/>
        <end position="130"/>
    </location>
</feature>
<sequence length="278" mass="30106">MENDSDANQYMISLKYQFKSYLRTKRFLGLILFTTIISIGITALMLHDEYSMLKAGTPLLYFYKYLSGFSADLVVIIGAFFGGDIISTDTGTNAAYYTLVQPVRRSILFVGRFTAALISSFIIVLVYFVVGVGSSFYLYGKVTPVIFESLGILVLFLAAAIAFASLFSGIFKGQSSGIIVSVLLLFIGFPIIDEFVGSIGGIDPLFSLNFAGEIMYLIFEKPYPAVKASGSGFGPGAGAGAFYTFSPTVMQGLGVLIAYIIICGIIAIILYSRRQIEG</sequence>
<keyword evidence="1" id="KW-0472">Membrane</keyword>
<organism evidence="2 3">
    <name type="scientific">Ferroplasma acidiphilum</name>
    <dbReference type="NCBI Taxonomy" id="74969"/>
    <lineage>
        <taxon>Archaea</taxon>
        <taxon>Methanobacteriati</taxon>
        <taxon>Thermoplasmatota</taxon>
        <taxon>Thermoplasmata</taxon>
        <taxon>Thermoplasmatales</taxon>
        <taxon>Ferroplasmaceae</taxon>
        <taxon>Ferroplasma</taxon>
    </lineage>
</organism>
<feature type="transmembrane region" description="Helical" evidence="1">
    <location>
        <begin position="27"/>
        <end position="46"/>
    </location>
</feature>
<gene>
    <name evidence="2" type="ORF">HLB00_06995</name>
</gene>
<accession>A0A7K4FNI5</accession>
<feature type="transmembrane region" description="Helical" evidence="1">
    <location>
        <begin position="150"/>
        <end position="171"/>
    </location>
</feature>
<protein>
    <submittedName>
        <fullName evidence="2">ABC transporter permease</fullName>
    </submittedName>
</protein>
<keyword evidence="1" id="KW-0812">Transmembrane</keyword>
<evidence type="ECO:0000313" key="2">
    <source>
        <dbReference type="EMBL" id="NOL60573.1"/>
    </source>
</evidence>
<evidence type="ECO:0000256" key="1">
    <source>
        <dbReference type="SAM" id="Phobius"/>
    </source>
</evidence>
<dbReference type="Proteomes" id="UP000546917">
    <property type="component" value="Unassembled WGS sequence"/>
</dbReference>